<accession>J4UIP3</accession>
<organism evidence="1 2">
    <name type="scientific">Trichosporon asahii var. asahii (strain ATCC 90039 / CBS 2479 / JCM 2466 / KCTC 7840 / NBRC 103889/ NCYC 2677 / UAMH 7654)</name>
    <name type="common">Yeast</name>
    <dbReference type="NCBI Taxonomy" id="1186058"/>
    <lineage>
        <taxon>Eukaryota</taxon>
        <taxon>Fungi</taxon>
        <taxon>Dikarya</taxon>
        <taxon>Basidiomycota</taxon>
        <taxon>Agaricomycotina</taxon>
        <taxon>Tremellomycetes</taxon>
        <taxon>Trichosporonales</taxon>
        <taxon>Trichosporonaceae</taxon>
        <taxon>Trichosporon</taxon>
    </lineage>
</organism>
<dbReference type="KEGG" id="tasa:A1Q1_07227"/>
<dbReference type="VEuPathDB" id="FungiDB:A1Q1_07227"/>
<protein>
    <recommendedName>
        <fullName evidence="3">F-box domain-containing protein</fullName>
    </recommendedName>
</protein>
<sequence length="335" mass="36982">MVISVERHKLITERFGEQRPSAAGRLPASVASKLTAAKIPYSSYPHVIETILAFSDYPTLLLFRATSSDIKAKADRALCDGKLKVELRRTSRDSHVQQATSNGSSRSSDLEVVLRSGHGVLPFLGQEERKLAFSLSHTVDIDGACFSFPATAGLLSPPELDSLFHPLQASLRRAMQSLPRSAKVIIAHEPDHGPPLFLPPADHLIFTCDAHCECRQFYRGPSHSASHITLRMTAELQPSSSRPRLANYCQLIVLALEPSVQRLTMSADLGDDIVSALVFHRGERMDFTQSDRNKPNENLDLEIRLKQPGNFPAWASHFGFAPNQVHGMLVSDDTE</sequence>
<dbReference type="AlphaFoldDB" id="J4UIP3"/>
<proteinExistence type="predicted"/>
<dbReference type="GeneID" id="25990739"/>
<name>J4UIP3_TRIAS</name>
<evidence type="ECO:0000313" key="2">
    <source>
        <dbReference type="Proteomes" id="UP000002748"/>
    </source>
</evidence>
<dbReference type="Proteomes" id="UP000002748">
    <property type="component" value="Unassembled WGS sequence"/>
</dbReference>
<comment type="caution">
    <text evidence="1">The sequence shown here is derived from an EMBL/GenBank/DDBJ whole genome shotgun (WGS) entry which is preliminary data.</text>
</comment>
<dbReference type="RefSeq" id="XP_014182938.1">
    <property type="nucleotide sequence ID" value="XM_014327463.1"/>
</dbReference>
<gene>
    <name evidence="1" type="ORF">A1Q1_07227</name>
</gene>
<reference evidence="1 2" key="1">
    <citation type="journal article" date="2012" name="Eukaryot. Cell">
        <title>Draft genome sequence of CBS 2479, the standard type strain of Trichosporon asahii.</title>
        <authorList>
            <person name="Yang R.Y."/>
            <person name="Li H.T."/>
            <person name="Zhu H."/>
            <person name="Zhou G.P."/>
            <person name="Wang M."/>
            <person name="Wang L."/>
        </authorList>
    </citation>
    <scope>NUCLEOTIDE SEQUENCE [LARGE SCALE GENOMIC DNA]</scope>
    <source>
        <strain evidence="2">ATCC 90039 / CBS 2479 / JCM 2466 / KCTC 7840 / NCYC 2677 / UAMH 7654</strain>
    </source>
</reference>
<dbReference type="EMBL" id="ALBS01000053">
    <property type="protein sequence ID" value="EJT51560.1"/>
    <property type="molecule type" value="Genomic_DNA"/>
</dbReference>
<evidence type="ECO:0008006" key="3">
    <source>
        <dbReference type="Google" id="ProtNLM"/>
    </source>
</evidence>
<dbReference type="HOGENOM" id="CLU_804566_0_0_1"/>
<evidence type="ECO:0000313" key="1">
    <source>
        <dbReference type="EMBL" id="EJT51560.1"/>
    </source>
</evidence>